<accession>A0A2R5G862</accession>
<dbReference type="AlphaFoldDB" id="A0A2R5G862"/>
<feature type="transmembrane region" description="Helical" evidence="2">
    <location>
        <begin position="194"/>
        <end position="218"/>
    </location>
</feature>
<keyword evidence="2" id="KW-0472">Membrane</keyword>
<sequence>MTAVVTAAARAVRPRDAGGDDGDARKDVGGREKAVGAKKRPNLARKSVKFVVESVLEAAENTFSLWSDVKKALRAETHGEHGHQCKRSCVEPLVWTNFLLIVPALMYYLNGFTMACAGVILSSSLSFLYHMYAEAVHWHLVADKIGALAAFASTVPHVAPLLSPIGLMVACFLVCLAFWFKHHQDHNYAVYHSLWHASIFVGQVFLTLHLDFTLLHLFA</sequence>
<keyword evidence="2" id="KW-0812">Transmembrane</keyword>
<reference evidence="3 4" key="1">
    <citation type="submission" date="2017-12" db="EMBL/GenBank/DDBJ databases">
        <title>Sequencing, de novo assembly and annotation of complete genome of a new Thraustochytrid species, strain FCC1311.</title>
        <authorList>
            <person name="Sedici K."/>
            <person name="Godart F."/>
            <person name="Aiese Cigliano R."/>
            <person name="Sanseverino W."/>
            <person name="Barakat M."/>
            <person name="Ortet P."/>
            <person name="Marechal E."/>
            <person name="Cagnac O."/>
            <person name="Amato A."/>
        </authorList>
    </citation>
    <scope>NUCLEOTIDE SEQUENCE [LARGE SCALE GENOMIC DNA]</scope>
</reference>
<feature type="compositionally biased region" description="Basic and acidic residues" evidence="1">
    <location>
        <begin position="13"/>
        <end position="35"/>
    </location>
</feature>
<gene>
    <name evidence="3" type="ORF">FCC1311_027302</name>
</gene>
<feature type="transmembrane region" description="Helical" evidence="2">
    <location>
        <begin position="165"/>
        <end position="182"/>
    </location>
</feature>
<name>A0A2R5G862_9STRA</name>
<feature type="transmembrane region" description="Helical" evidence="2">
    <location>
        <begin position="105"/>
        <end position="129"/>
    </location>
</feature>
<evidence type="ECO:0000313" key="4">
    <source>
        <dbReference type="Proteomes" id="UP000241890"/>
    </source>
</evidence>
<keyword evidence="4" id="KW-1185">Reference proteome</keyword>
<feature type="region of interest" description="Disordered" evidence="1">
    <location>
        <begin position="12"/>
        <end position="36"/>
    </location>
</feature>
<organism evidence="3 4">
    <name type="scientific">Hondaea fermentalgiana</name>
    <dbReference type="NCBI Taxonomy" id="2315210"/>
    <lineage>
        <taxon>Eukaryota</taxon>
        <taxon>Sar</taxon>
        <taxon>Stramenopiles</taxon>
        <taxon>Bigyra</taxon>
        <taxon>Labyrinthulomycetes</taxon>
        <taxon>Thraustochytrida</taxon>
        <taxon>Thraustochytriidae</taxon>
        <taxon>Hondaea</taxon>
    </lineage>
</organism>
<keyword evidence="2" id="KW-1133">Transmembrane helix</keyword>
<comment type="caution">
    <text evidence="3">The sequence shown here is derived from an EMBL/GenBank/DDBJ whole genome shotgun (WGS) entry which is preliminary data.</text>
</comment>
<evidence type="ECO:0000256" key="1">
    <source>
        <dbReference type="SAM" id="MobiDB-lite"/>
    </source>
</evidence>
<protein>
    <submittedName>
        <fullName evidence="3">Uncharacterized protein</fullName>
    </submittedName>
</protein>
<proteinExistence type="predicted"/>
<dbReference type="EMBL" id="BEYU01000021">
    <property type="protein sequence ID" value="GBG26509.1"/>
    <property type="molecule type" value="Genomic_DNA"/>
</dbReference>
<dbReference type="Proteomes" id="UP000241890">
    <property type="component" value="Unassembled WGS sequence"/>
</dbReference>
<evidence type="ECO:0000256" key="2">
    <source>
        <dbReference type="SAM" id="Phobius"/>
    </source>
</evidence>
<evidence type="ECO:0000313" key="3">
    <source>
        <dbReference type="EMBL" id="GBG26509.1"/>
    </source>
</evidence>
<dbReference type="InParanoid" id="A0A2R5G862"/>